<feature type="chain" id="PRO_5045638718" evidence="1">
    <location>
        <begin position="21"/>
        <end position="196"/>
    </location>
</feature>
<evidence type="ECO:0000256" key="1">
    <source>
        <dbReference type="SAM" id="SignalP"/>
    </source>
</evidence>
<reference evidence="3" key="1">
    <citation type="submission" date="2021-02" db="EMBL/GenBank/DDBJ databases">
        <title>Leucobacter sp. CX169.</title>
        <authorList>
            <person name="Cheng Y."/>
        </authorList>
    </citation>
    <scope>NUCLEOTIDE SEQUENCE [LARGE SCALE GENOMIC DNA]</scope>
    <source>
        <strain evidence="3">JY899</strain>
    </source>
</reference>
<accession>A0ABS2TEN8</accession>
<keyword evidence="3" id="KW-1185">Reference proteome</keyword>
<evidence type="ECO:0000313" key="3">
    <source>
        <dbReference type="Proteomes" id="UP000705983"/>
    </source>
</evidence>
<name>A0ABS2TEN8_9ACTO</name>
<dbReference type="EMBL" id="JAFFJS010000003">
    <property type="protein sequence ID" value="MBM9433119.1"/>
    <property type="molecule type" value="Genomic_DNA"/>
</dbReference>
<comment type="caution">
    <text evidence="2">The sequence shown here is derived from an EMBL/GenBank/DDBJ whole genome shotgun (WGS) entry which is preliminary data.</text>
</comment>
<proteinExistence type="predicted"/>
<gene>
    <name evidence="2" type="ORF">JVW63_05340</name>
</gene>
<organism evidence="2 3">
    <name type="scientific">Flaviflexus equikiangi</name>
    <dbReference type="NCBI Taxonomy" id="2758573"/>
    <lineage>
        <taxon>Bacteria</taxon>
        <taxon>Bacillati</taxon>
        <taxon>Actinomycetota</taxon>
        <taxon>Actinomycetes</taxon>
        <taxon>Actinomycetales</taxon>
        <taxon>Actinomycetaceae</taxon>
        <taxon>Flaviflexus</taxon>
    </lineage>
</organism>
<evidence type="ECO:0000313" key="2">
    <source>
        <dbReference type="EMBL" id="MBM9433119.1"/>
    </source>
</evidence>
<sequence length="196" mass="20917">MRKNLLIGLGLFALSATVVAGVTWPWGDETDRSGYRTEAAPVIYRSFEDAQNQHDATLAVTVVSRDGTYVDDGGDGKPDFPGDPGLSMEYLTVLVDDVLKGDELLVGAELTVVQSERGTMSETTAEEHMVPGNAYVIIASEYESNPGTLEGKAWATPLAGQGVFPLIDGDVVPTRSDVFPETFNHGSIPLAALDQD</sequence>
<keyword evidence="1" id="KW-0732">Signal</keyword>
<dbReference type="RefSeq" id="WP_187996461.1">
    <property type="nucleotide sequence ID" value="NZ_JACEXG010000003.1"/>
</dbReference>
<dbReference type="Proteomes" id="UP000705983">
    <property type="component" value="Unassembled WGS sequence"/>
</dbReference>
<protein>
    <submittedName>
        <fullName evidence="2">Uncharacterized protein</fullName>
    </submittedName>
</protein>
<feature type="signal peptide" evidence="1">
    <location>
        <begin position="1"/>
        <end position="20"/>
    </location>
</feature>